<protein>
    <recommendedName>
        <fullName evidence="3">Bacteriocin-protection, YdeI or OmpD-Associated</fullName>
    </recommendedName>
</protein>
<proteinExistence type="predicted"/>
<sequence>MNGEPTLHARTAADWCVWLDEHAALQRAVWLITYHKRSPTPSILVPEAVEQALCFGWIDSHARKRDAESFYLRFTPRRPRSNWSQVNRARAEKLIAAGLMRPAGQPRSTWPSGPGAGPRTARALIRREGPISPRIWSTSRSAPPASTRTAVVSCSLRCTRSASSPTSRVCR</sequence>
<dbReference type="STRING" id="587909.SAMN05421810_109145"/>
<dbReference type="EMBL" id="FOWW01000009">
    <property type="protein sequence ID" value="SFQ55180.1"/>
    <property type="molecule type" value="Genomic_DNA"/>
</dbReference>
<reference evidence="2" key="1">
    <citation type="submission" date="2016-10" db="EMBL/GenBank/DDBJ databases">
        <authorList>
            <person name="Varghese N."/>
            <person name="Submissions S."/>
        </authorList>
    </citation>
    <scope>NUCLEOTIDE SEQUENCE [LARGE SCALE GENOMIC DNA]</scope>
    <source>
        <strain evidence="2">CGMCC 4.5579</strain>
    </source>
</reference>
<keyword evidence="2" id="KW-1185">Reference proteome</keyword>
<dbReference type="Proteomes" id="UP000198727">
    <property type="component" value="Unassembled WGS sequence"/>
</dbReference>
<dbReference type="AlphaFoldDB" id="A0A1I5ZFH8"/>
<name>A0A1I5ZFH8_9PSEU</name>
<evidence type="ECO:0000313" key="2">
    <source>
        <dbReference type="Proteomes" id="UP000198727"/>
    </source>
</evidence>
<organism evidence="1 2">
    <name type="scientific">Amycolatopsis arida</name>
    <dbReference type="NCBI Taxonomy" id="587909"/>
    <lineage>
        <taxon>Bacteria</taxon>
        <taxon>Bacillati</taxon>
        <taxon>Actinomycetota</taxon>
        <taxon>Actinomycetes</taxon>
        <taxon>Pseudonocardiales</taxon>
        <taxon>Pseudonocardiaceae</taxon>
        <taxon>Amycolatopsis</taxon>
    </lineage>
</organism>
<gene>
    <name evidence="1" type="ORF">SAMN05421810_109145</name>
</gene>
<evidence type="ECO:0000313" key="1">
    <source>
        <dbReference type="EMBL" id="SFQ55180.1"/>
    </source>
</evidence>
<evidence type="ECO:0008006" key="3">
    <source>
        <dbReference type="Google" id="ProtNLM"/>
    </source>
</evidence>
<accession>A0A1I5ZFH8</accession>